<organism evidence="6 7">
    <name type="scientific">Spirosoma liriopis</name>
    <dbReference type="NCBI Taxonomy" id="2937440"/>
    <lineage>
        <taxon>Bacteria</taxon>
        <taxon>Pseudomonadati</taxon>
        <taxon>Bacteroidota</taxon>
        <taxon>Cytophagia</taxon>
        <taxon>Cytophagales</taxon>
        <taxon>Cytophagaceae</taxon>
        <taxon>Spirosoma</taxon>
    </lineage>
</organism>
<dbReference type="EMBL" id="JALPRF010000003">
    <property type="protein sequence ID" value="MCK8493776.1"/>
    <property type="molecule type" value="Genomic_DNA"/>
</dbReference>
<gene>
    <name evidence="6" type="ORF">M0L20_18060</name>
</gene>
<evidence type="ECO:0000313" key="6">
    <source>
        <dbReference type="EMBL" id="MCK8493776.1"/>
    </source>
</evidence>
<dbReference type="PROSITE" id="PS51900">
    <property type="entry name" value="CB"/>
    <property type="match status" value="1"/>
</dbReference>
<evidence type="ECO:0000256" key="4">
    <source>
        <dbReference type="PROSITE-ProRule" id="PRU01248"/>
    </source>
</evidence>
<dbReference type="InterPro" id="IPR035386">
    <property type="entry name" value="Arm-DNA-bind_5"/>
</dbReference>
<evidence type="ECO:0000259" key="5">
    <source>
        <dbReference type="PROSITE" id="PS51900"/>
    </source>
</evidence>
<evidence type="ECO:0000313" key="7">
    <source>
        <dbReference type="Proteomes" id="UP001202180"/>
    </source>
</evidence>
<name>A0ABT0HNN3_9BACT</name>
<keyword evidence="2 4" id="KW-0238">DNA-binding</keyword>
<dbReference type="InterPro" id="IPR044068">
    <property type="entry name" value="CB"/>
</dbReference>
<dbReference type="SUPFAM" id="SSF56349">
    <property type="entry name" value="DNA breaking-rejoining enzymes"/>
    <property type="match status" value="1"/>
</dbReference>
<evidence type="ECO:0000256" key="3">
    <source>
        <dbReference type="ARBA" id="ARBA00023172"/>
    </source>
</evidence>
<dbReference type="Pfam" id="PF13102">
    <property type="entry name" value="Phage_int_SAM_5"/>
    <property type="match status" value="1"/>
</dbReference>
<reference evidence="6 7" key="1">
    <citation type="submission" date="2022-04" db="EMBL/GenBank/DDBJ databases">
        <title>Spirosoma sp. strain RP8 genome sequencing and assembly.</title>
        <authorList>
            <person name="Jung Y."/>
        </authorList>
    </citation>
    <scope>NUCLEOTIDE SEQUENCE [LARGE SCALE GENOMIC DNA]</scope>
    <source>
        <strain evidence="6 7">RP8</strain>
    </source>
</reference>
<keyword evidence="3" id="KW-0233">DNA recombination</keyword>
<proteinExistence type="predicted"/>
<accession>A0ABT0HNN3</accession>
<keyword evidence="1" id="KW-0229">DNA integration</keyword>
<evidence type="ECO:0000256" key="1">
    <source>
        <dbReference type="ARBA" id="ARBA00022908"/>
    </source>
</evidence>
<sequence length="409" mass="47466">MIISRMDISFWRRRSKQKGKAVIYCRISVGGERIDIGSTGVTVDWNNWDGERVKAAEPQSGFWNEHLDTMRSQLRAHFNDLFRKKEPITAAKIRRLYEGQNSSVSLLSAFELYLKECRTDVERNLVAETITVYDNVRKKLTDFLISRKATDLLVEDFDLTWIKAYRSWMKKFKQENGKVGHADSYIAKQTQTIKNVIIWAKLNKLADKNPLDGYKVKGITYGDPVFLTNEEFEKLLKHHFKSPKLQQIADLFIILCRTGFHYGDLEDFIREHKTALRLGIDGEVWLMKARIKTDVMAKIPQFDEVKKIVAKYGGWDKLPLISLVKFNYWLKLVAAEMNLHPELSSKAGRKTFTDWCFNTLGLTTDAIKVLLGRKSDKGMEVYGRPDERRVSVELKASKAMKDRRRNRSI</sequence>
<keyword evidence="7" id="KW-1185">Reference proteome</keyword>
<dbReference type="InterPro" id="IPR025269">
    <property type="entry name" value="SAM-like_dom"/>
</dbReference>
<dbReference type="InterPro" id="IPR011010">
    <property type="entry name" value="DNA_brk_join_enz"/>
</dbReference>
<dbReference type="RefSeq" id="WP_248478396.1">
    <property type="nucleotide sequence ID" value="NZ_JALPRF010000003.1"/>
</dbReference>
<protein>
    <submittedName>
        <fullName evidence="6">Site-specific integrase</fullName>
    </submittedName>
</protein>
<feature type="domain" description="Core-binding (CB)" evidence="5">
    <location>
        <begin position="101"/>
        <end position="201"/>
    </location>
</feature>
<evidence type="ECO:0000256" key="2">
    <source>
        <dbReference type="ARBA" id="ARBA00023125"/>
    </source>
</evidence>
<dbReference type="InterPro" id="IPR013762">
    <property type="entry name" value="Integrase-like_cat_sf"/>
</dbReference>
<dbReference type="Proteomes" id="UP001202180">
    <property type="component" value="Unassembled WGS sequence"/>
</dbReference>
<dbReference type="InterPro" id="IPR010998">
    <property type="entry name" value="Integrase_recombinase_N"/>
</dbReference>
<dbReference type="Pfam" id="PF17293">
    <property type="entry name" value="Arm-DNA-bind_5"/>
    <property type="match status" value="1"/>
</dbReference>
<comment type="caution">
    <text evidence="6">The sequence shown here is derived from an EMBL/GenBank/DDBJ whole genome shotgun (WGS) entry which is preliminary data.</text>
</comment>
<dbReference type="Gene3D" id="1.10.150.130">
    <property type="match status" value="1"/>
</dbReference>
<dbReference type="Gene3D" id="1.10.443.10">
    <property type="entry name" value="Intergrase catalytic core"/>
    <property type="match status" value="1"/>
</dbReference>